<evidence type="ECO:0000313" key="2">
    <source>
        <dbReference type="Proteomes" id="UP000251241"/>
    </source>
</evidence>
<gene>
    <name evidence="1" type="ORF">NCTC11343_02032</name>
</gene>
<name>A0A2X2L8A2_SPHMU</name>
<dbReference type="Proteomes" id="UP000251241">
    <property type="component" value="Unassembled WGS sequence"/>
</dbReference>
<dbReference type="EMBL" id="UAUU01000008">
    <property type="protein sequence ID" value="SPZ85470.1"/>
    <property type="molecule type" value="Genomic_DNA"/>
</dbReference>
<accession>A0A2X2L8A2</accession>
<dbReference type="GeneID" id="97181183"/>
<sequence>MNLSGLGVFHTVIDLTALLGAVLGFISYGKINLKVLSGKLYFYATAITSLTALGISKRGGFNAGHVFSLFILVLVTVAYWLHATKRSSTKARYFENFLWSFSFFLSLVPTVNEIFTRVPVGHPLAKDINDPIIGQTLLVLFVLFIIAVIFQYFKQKKINTELGSELKNRIQ</sequence>
<evidence type="ECO:0008006" key="3">
    <source>
        <dbReference type="Google" id="ProtNLM"/>
    </source>
</evidence>
<proteinExistence type="predicted"/>
<evidence type="ECO:0000313" key="1">
    <source>
        <dbReference type="EMBL" id="SPZ85470.1"/>
    </source>
</evidence>
<dbReference type="AlphaFoldDB" id="A0A2X2L8A2"/>
<organism evidence="1 2">
    <name type="scientific">Sphingobacterium multivorum</name>
    <dbReference type="NCBI Taxonomy" id="28454"/>
    <lineage>
        <taxon>Bacteria</taxon>
        <taxon>Pseudomonadati</taxon>
        <taxon>Bacteroidota</taxon>
        <taxon>Sphingobacteriia</taxon>
        <taxon>Sphingobacteriales</taxon>
        <taxon>Sphingobacteriaceae</taxon>
        <taxon>Sphingobacterium</taxon>
    </lineage>
</organism>
<reference evidence="1 2" key="1">
    <citation type="submission" date="2018-06" db="EMBL/GenBank/DDBJ databases">
        <authorList>
            <consortium name="Pathogen Informatics"/>
            <person name="Doyle S."/>
        </authorList>
    </citation>
    <scope>NUCLEOTIDE SEQUENCE [LARGE SCALE GENOMIC DNA]</scope>
    <source>
        <strain evidence="1 2">NCTC11343</strain>
    </source>
</reference>
<dbReference type="RefSeq" id="WP_112374538.1">
    <property type="nucleotide sequence ID" value="NZ_CP069793.1"/>
</dbReference>
<protein>
    <recommendedName>
        <fullName evidence="3">DUF2306 domain-containing protein</fullName>
    </recommendedName>
</protein>